<evidence type="ECO:0000256" key="1">
    <source>
        <dbReference type="SAM" id="MobiDB-lite"/>
    </source>
</evidence>
<evidence type="ECO:0000313" key="2">
    <source>
        <dbReference type="Ensembl" id="ENSMPUP00000015817.1"/>
    </source>
</evidence>
<reference evidence="2" key="1">
    <citation type="submission" date="2024-06" db="UniProtKB">
        <authorList>
            <consortium name="Ensembl"/>
        </authorList>
    </citation>
    <scope>IDENTIFICATION</scope>
</reference>
<dbReference type="EMBL" id="AEYP01053609">
    <property type="status" value="NOT_ANNOTATED_CDS"/>
    <property type="molecule type" value="Genomic_DNA"/>
</dbReference>
<sequence>MWDLPPHLPVPFHPALSPLRPGLGVHRAPPALWPSPETGFSVLEALSLEPAAQVVRRVGLGLTPSAREAAGSRTAGGNESQRPSPQPPVSVPPPPPPGSRGPGWRQLLVTSWKTRCRISVWEHKPSPGESCCHRRGPRTVPGPRPQAVAYPPASHSPSRQRLRLRRRGRRDRNRSPATAPPHPSPRPHSPRPRSRPLARVPTPNPLHASVVSRLVLFFWVNFTQWFAHHLQRILRQQGRGETKCLLCCFRAGAEDLLITSHLPGLQQIKFNCDWHANYLMSVGHG</sequence>
<name>M3YWV7_MUSPF</name>
<feature type="region of interest" description="Disordered" evidence="1">
    <location>
        <begin position="68"/>
        <end position="105"/>
    </location>
</feature>
<feature type="compositionally biased region" description="Basic residues" evidence="1">
    <location>
        <begin position="158"/>
        <end position="172"/>
    </location>
</feature>
<dbReference type="Ensembl" id="ENSMPUT00000016058.1">
    <property type="protein sequence ID" value="ENSMPUP00000015817.1"/>
    <property type="gene ID" value="ENSMPUG00000015923.1"/>
</dbReference>
<feature type="region of interest" description="Disordered" evidence="1">
    <location>
        <begin position="123"/>
        <end position="201"/>
    </location>
</feature>
<dbReference type="HOGENOM" id="CLU_976486_0_0_1"/>
<dbReference type="AlphaFoldDB" id="M3YWV7"/>
<dbReference type="PRINTS" id="PR01217">
    <property type="entry name" value="PRICHEXTENSN"/>
</dbReference>
<accession>M3YWV7</accession>
<protein>
    <submittedName>
        <fullName evidence="2">Uncharacterized protein</fullName>
    </submittedName>
</protein>
<organism evidence="2">
    <name type="scientific">Mustela putorius furo</name>
    <name type="common">European domestic ferret</name>
    <name type="synonym">Mustela furo</name>
    <dbReference type="NCBI Taxonomy" id="9669"/>
    <lineage>
        <taxon>Eukaryota</taxon>
        <taxon>Metazoa</taxon>
        <taxon>Chordata</taxon>
        <taxon>Craniata</taxon>
        <taxon>Vertebrata</taxon>
        <taxon>Euteleostomi</taxon>
        <taxon>Mammalia</taxon>
        <taxon>Eutheria</taxon>
        <taxon>Laurasiatheria</taxon>
        <taxon>Carnivora</taxon>
        <taxon>Caniformia</taxon>
        <taxon>Musteloidea</taxon>
        <taxon>Mustelidae</taxon>
        <taxon>Mustelinae</taxon>
        <taxon>Mustela</taxon>
    </lineage>
</organism>
<feature type="compositionally biased region" description="Pro residues" evidence="1">
    <location>
        <begin position="178"/>
        <end position="187"/>
    </location>
</feature>
<dbReference type="InParanoid" id="M3YWV7"/>
<proteinExistence type="predicted"/>
<feature type="compositionally biased region" description="Pro residues" evidence="1">
    <location>
        <begin position="84"/>
        <end position="99"/>
    </location>
</feature>